<gene>
    <name evidence="5" type="ORF">RJ641_014736</name>
</gene>
<dbReference type="InterPro" id="IPR000863">
    <property type="entry name" value="Sulfotransferase_dom"/>
</dbReference>
<organism evidence="5 6">
    <name type="scientific">Dillenia turbinata</name>
    <dbReference type="NCBI Taxonomy" id="194707"/>
    <lineage>
        <taxon>Eukaryota</taxon>
        <taxon>Viridiplantae</taxon>
        <taxon>Streptophyta</taxon>
        <taxon>Embryophyta</taxon>
        <taxon>Tracheophyta</taxon>
        <taxon>Spermatophyta</taxon>
        <taxon>Magnoliopsida</taxon>
        <taxon>eudicotyledons</taxon>
        <taxon>Gunneridae</taxon>
        <taxon>Pentapetalae</taxon>
        <taxon>Dilleniales</taxon>
        <taxon>Dilleniaceae</taxon>
        <taxon>Dillenia</taxon>
    </lineage>
</organism>
<evidence type="ECO:0000256" key="1">
    <source>
        <dbReference type="ARBA" id="ARBA00005771"/>
    </source>
</evidence>
<accession>A0AAN8V432</accession>
<feature type="domain" description="Sulfotransferase" evidence="4">
    <location>
        <begin position="72"/>
        <end position="331"/>
    </location>
</feature>
<dbReference type="EMBL" id="JBAMMX010000020">
    <property type="protein sequence ID" value="KAK6921058.1"/>
    <property type="molecule type" value="Genomic_DNA"/>
</dbReference>
<dbReference type="GO" id="GO:0008146">
    <property type="term" value="F:sulfotransferase activity"/>
    <property type="evidence" value="ECO:0007669"/>
    <property type="project" value="InterPro"/>
</dbReference>
<dbReference type="SUPFAM" id="SSF52540">
    <property type="entry name" value="P-loop containing nucleoside triphosphate hydrolases"/>
    <property type="match status" value="1"/>
</dbReference>
<dbReference type="EC" id="2.8.2.-" evidence="3"/>
<dbReference type="Gene3D" id="3.40.50.300">
    <property type="entry name" value="P-loop containing nucleotide triphosphate hydrolases"/>
    <property type="match status" value="1"/>
</dbReference>
<keyword evidence="6" id="KW-1185">Reference proteome</keyword>
<protein>
    <recommendedName>
        <fullName evidence="3">Sulfotransferase</fullName>
        <ecNumber evidence="3">2.8.2.-</ecNumber>
    </recommendedName>
</protein>
<comment type="similarity">
    <text evidence="1 3">Belongs to the sulfotransferase 1 family.</text>
</comment>
<name>A0AAN8V432_9MAGN</name>
<dbReference type="AlphaFoldDB" id="A0AAN8V432"/>
<evidence type="ECO:0000256" key="3">
    <source>
        <dbReference type="RuleBase" id="RU361155"/>
    </source>
</evidence>
<dbReference type="InterPro" id="IPR027417">
    <property type="entry name" value="P-loop_NTPase"/>
</dbReference>
<evidence type="ECO:0000256" key="2">
    <source>
        <dbReference type="ARBA" id="ARBA00022679"/>
    </source>
</evidence>
<dbReference type="Pfam" id="PF00685">
    <property type="entry name" value="Sulfotransfer_1"/>
    <property type="match status" value="1"/>
</dbReference>
<evidence type="ECO:0000259" key="4">
    <source>
        <dbReference type="Pfam" id="PF00685"/>
    </source>
</evidence>
<proteinExistence type="inferred from homology"/>
<sequence length="346" mass="39385">MAASSVSQNPVEAKTNDEGQIETRKAFMEFSSSIPKRKGWLSEHLYQYQGSWYTKPKFEGLVSLQNHFKPQPTTVLLVSNPKSGTTWFKALLFALMNRTGQYEDNSHPLLTKSPHECVPFLESYAYDNPTTPYPDLPLLATHVPYASLPESLLTSDCRIVYVFRDPKDVFVSLWHFAGKRRPKKLPSLLLDEAFEMFCEGVSPYGPFWDHVLAYQKASLECPERVLILQYEEMTRDPIVHAKRLAAFIGHPFSLEEERQGVIQRIVDMCSFEKLSSLEVNKSGVHHGGTPVAVQNSSYFREGKVGDYKNLLTAEMIQRLDKITKDKFGKSGLSMNGLLDDYYHSTK</sequence>
<comment type="caution">
    <text evidence="5">The sequence shown here is derived from an EMBL/GenBank/DDBJ whole genome shotgun (WGS) entry which is preliminary data.</text>
</comment>
<dbReference type="Proteomes" id="UP001370490">
    <property type="component" value="Unassembled WGS sequence"/>
</dbReference>
<dbReference type="PANTHER" id="PTHR11783">
    <property type="entry name" value="SULFOTRANSFERASE SULT"/>
    <property type="match status" value="1"/>
</dbReference>
<keyword evidence="2 3" id="KW-0808">Transferase</keyword>
<reference evidence="5 6" key="1">
    <citation type="submission" date="2023-12" db="EMBL/GenBank/DDBJ databases">
        <title>A high-quality genome assembly for Dillenia turbinata (Dilleniales).</title>
        <authorList>
            <person name="Chanderbali A."/>
        </authorList>
    </citation>
    <scope>NUCLEOTIDE SEQUENCE [LARGE SCALE GENOMIC DNA]</scope>
    <source>
        <strain evidence="5">LSX21</strain>
        <tissue evidence="5">Leaf</tissue>
    </source>
</reference>
<evidence type="ECO:0000313" key="5">
    <source>
        <dbReference type="EMBL" id="KAK6921058.1"/>
    </source>
</evidence>
<evidence type="ECO:0000313" key="6">
    <source>
        <dbReference type="Proteomes" id="UP001370490"/>
    </source>
</evidence>